<comment type="caution">
    <text evidence="1">The sequence shown here is derived from an EMBL/GenBank/DDBJ whole genome shotgun (WGS) entry which is preliminary data.</text>
</comment>
<keyword evidence="2" id="KW-1185">Reference proteome</keyword>
<accession>A0AAW1NRR0</accession>
<protein>
    <recommendedName>
        <fullName evidence="3">DUF3445 domain-containing protein</fullName>
    </recommendedName>
</protein>
<dbReference type="InterPro" id="IPR021848">
    <property type="entry name" value="HODM_asu-like"/>
</dbReference>
<sequence length="410" mass="46942">MILERSVEAGFSGRPLETYRAKRQCIGRQLSTSTQAYSLFGSAKDSKCPVARLVNGGRPAEAFIEEGQALSTEDGRRFEANEYNYAPFTAPSYQSRYKMTMGLQPLNPTEWVEIDEYYEEEMALRRDIIRDKRDIVIASQPEAADANRELLDMLAEFLPKRFPDRFSRVNNLLVNHSTKEEWDLSDTSLDPLEVSALLVQEDLCLMKVDEAGVLRFVSGAVLFPQRWSLLQKLGMDMHRIHEPVPLYAGEIQRPVDGFMMRLSEGKPFWRANWTITDNPVLFQPLEEDVILRAVGGDNVNLDWMADQGPVTKENAGLRLSTRCERETLSRFPKSRAILFTIRTHLRNLDHYAQHPERAFELARALRNLHPDVKRYKTIAAFESQALEFLDDVAEKNRAVVPEPEPVTSIH</sequence>
<gene>
    <name evidence="1" type="ORF">WJX73_008593</name>
</gene>
<name>A0AAW1NRR0_9CHLO</name>
<evidence type="ECO:0000313" key="1">
    <source>
        <dbReference type="EMBL" id="KAK9792959.1"/>
    </source>
</evidence>
<organism evidence="1 2">
    <name type="scientific">Symbiochloris irregularis</name>
    <dbReference type="NCBI Taxonomy" id="706552"/>
    <lineage>
        <taxon>Eukaryota</taxon>
        <taxon>Viridiplantae</taxon>
        <taxon>Chlorophyta</taxon>
        <taxon>core chlorophytes</taxon>
        <taxon>Trebouxiophyceae</taxon>
        <taxon>Trebouxiales</taxon>
        <taxon>Trebouxiaceae</taxon>
        <taxon>Symbiochloris</taxon>
    </lineage>
</organism>
<evidence type="ECO:0008006" key="3">
    <source>
        <dbReference type="Google" id="ProtNLM"/>
    </source>
</evidence>
<dbReference type="EMBL" id="JALJOQ010000157">
    <property type="protein sequence ID" value="KAK9792959.1"/>
    <property type="molecule type" value="Genomic_DNA"/>
</dbReference>
<evidence type="ECO:0000313" key="2">
    <source>
        <dbReference type="Proteomes" id="UP001465755"/>
    </source>
</evidence>
<reference evidence="1 2" key="1">
    <citation type="journal article" date="2024" name="Nat. Commun.">
        <title>Phylogenomics reveals the evolutionary origins of lichenization in chlorophyte algae.</title>
        <authorList>
            <person name="Puginier C."/>
            <person name="Libourel C."/>
            <person name="Otte J."/>
            <person name="Skaloud P."/>
            <person name="Haon M."/>
            <person name="Grisel S."/>
            <person name="Petersen M."/>
            <person name="Berrin J.G."/>
            <person name="Delaux P.M."/>
            <person name="Dal Grande F."/>
            <person name="Keller J."/>
        </authorList>
    </citation>
    <scope>NUCLEOTIDE SEQUENCE [LARGE SCALE GENOMIC DNA]</scope>
    <source>
        <strain evidence="1 2">SAG 2036</strain>
    </source>
</reference>
<dbReference type="Proteomes" id="UP001465755">
    <property type="component" value="Unassembled WGS sequence"/>
</dbReference>
<proteinExistence type="predicted"/>
<dbReference type="Pfam" id="PF11927">
    <property type="entry name" value="HODM_asu-like"/>
    <property type="match status" value="1"/>
</dbReference>
<dbReference type="AlphaFoldDB" id="A0AAW1NRR0"/>